<evidence type="ECO:0000256" key="4">
    <source>
        <dbReference type="ARBA" id="ARBA00022833"/>
    </source>
</evidence>
<evidence type="ECO:0000313" key="11">
    <source>
        <dbReference type="EMBL" id="PQV64179.1"/>
    </source>
</evidence>
<evidence type="ECO:0000256" key="3">
    <source>
        <dbReference type="ARBA" id="ARBA00022801"/>
    </source>
</evidence>
<reference evidence="11 12" key="1">
    <citation type="journal article" date="2018" name="Syst. Appl. Microbiol.">
        <title>Abditibacterium utsteinense sp. nov., the first cultivated member of candidate phylum FBP, isolated from ice-free Antarctic soil samples.</title>
        <authorList>
            <person name="Tahon G."/>
            <person name="Tytgat B."/>
            <person name="Lebbe L."/>
            <person name="Carlier A."/>
            <person name="Willems A."/>
        </authorList>
    </citation>
    <scope>NUCLEOTIDE SEQUENCE [LARGE SCALE GENOMIC DNA]</scope>
    <source>
        <strain evidence="11 12">LMG 29911</strain>
    </source>
</reference>
<evidence type="ECO:0000313" key="12">
    <source>
        <dbReference type="Proteomes" id="UP000237684"/>
    </source>
</evidence>
<evidence type="ECO:0000256" key="7">
    <source>
        <dbReference type="SAM" id="MobiDB-lite"/>
    </source>
</evidence>
<dbReference type="InterPro" id="IPR036582">
    <property type="entry name" value="Mao_N_sf"/>
</dbReference>
<feature type="region of interest" description="Disordered" evidence="7">
    <location>
        <begin position="258"/>
        <end position="297"/>
    </location>
</feature>
<keyword evidence="3 6" id="KW-0378">Hydrolase</keyword>
<feature type="domain" description="Copper amine oxidase-like N-terminal" evidence="10">
    <location>
        <begin position="317"/>
        <end position="404"/>
    </location>
</feature>
<evidence type="ECO:0000259" key="10">
    <source>
        <dbReference type="Pfam" id="PF07833"/>
    </source>
</evidence>
<dbReference type="InterPro" id="IPR001915">
    <property type="entry name" value="Peptidase_M48"/>
</dbReference>
<evidence type="ECO:0000256" key="6">
    <source>
        <dbReference type="RuleBase" id="RU003983"/>
    </source>
</evidence>
<organism evidence="11 12">
    <name type="scientific">Abditibacterium utsteinense</name>
    <dbReference type="NCBI Taxonomy" id="1960156"/>
    <lineage>
        <taxon>Bacteria</taxon>
        <taxon>Pseudomonadati</taxon>
        <taxon>Abditibacteriota</taxon>
        <taxon>Abditibacteriia</taxon>
        <taxon>Abditibacteriales</taxon>
        <taxon>Abditibacteriaceae</taxon>
        <taxon>Abditibacterium</taxon>
    </lineage>
</organism>
<evidence type="ECO:0000256" key="5">
    <source>
        <dbReference type="ARBA" id="ARBA00023049"/>
    </source>
</evidence>
<dbReference type="Proteomes" id="UP000237684">
    <property type="component" value="Unassembled WGS sequence"/>
</dbReference>
<evidence type="ECO:0000256" key="8">
    <source>
        <dbReference type="SAM" id="SignalP"/>
    </source>
</evidence>
<sequence length="415" mass="43334">MQNNLLKNGATALFLGLAGTALSVSAPAAHAQFSKISESEEIEAGRQSAAQAVKQYGRALPQSDPRARRVARIGAMFAAQSTRRNIPFSYTVLENDKVLNAFAAPGGPVFVTTKLLSTTANDAELAYVLGHETGHIEHKHIVNAVAKQQKVGLGVGILGAILGRGKGGDVIGGLGNTAFALWQKGYSRKDETDADTYGTQAMARLGFDPRAAVSMLGKLGDGPDGLAKYLSDHPGSPERQSHVSKQIQSENLLQVAQRAGGPRLSLSGNDGSVYRPTNSTSYPDNSPNYGTTSGNSSGTIRLGAPLKLVNSGNARIVMAPVAALARYAGGSARSDGQNSLTVSRGGDYLRMQPGSTRATLNGREVRLSTAPRVVSGTLYAPLGSVVAGLGGSATYDQNRNAVRIDFDGRGGFLRL</sequence>
<evidence type="ECO:0000256" key="2">
    <source>
        <dbReference type="ARBA" id="ARBA00022723"/>
    </source>
</evidence>
<dbReference type="GO" id="GO:0016020">
    <property type="term" value="C:membrane"/>
    <property type="evidence" value="ECO:0007669"/>
    <property type="project" value="TreeGrafter"/>
</dbReference>
<dbReference type="SUPFAM" id="SSF55383">
    <property type="entry name" value="Copper amine oxidase, domain N"/>
    <property type="match status" value="1"/>
</dbReference>
<dbReference type="GO" id="GO:0051603">
    <property type="term" value="P:proteolysis involved in protein catabolic process"/>
    <property type="evidence" value="ECO:0007669"/>
    <property type="project" value="TreeGrafter"/>
</dbReference>
<feature type="domain" description="Peptidase M48" evidence="9">
    <location>
        <begin position="66"/>
        <end position="245"/>
    </location>
</feature>
<comment type="cofactor">
    <cofactor evidence="6">
        <name>Zn(2+)</name>
        <dbReference type="ChEBI" id="CHEBI:29105"/>
    </cofactor>
    <text evidence="6">Binds 1 zinc ion per subunit.</text>
</comment>
<evidence type="ECO:0000259" key="9">
    <source>
        <dbReference type="Pfam" id="PF01435"/>
    </source>
</evidence>
<keyword evidence="2" id="KW-0479">Metal-binding</keyword>
<dbReference type="AlphaFoldDB" id="A0A2S8STV7"/>
<keyword evidence="1 6" id="KW-0645">Protease</keyword>
<dbReference type="InterPro" id="IPR012854">
    <property type="entry name" value="Cu_amine_oxidase-like_N"/>
</dbReference>
<keyword evidence="8" id="KW-0732">Signal</keyword>
<feature type="compositionally biased region" description="Polar residues" evidence="7">
    <location>
        <begin position="266"/>
        <end position="297"/>
    </location>
</feature>
<evidence type="ECO:0000256" key="1">
    <source>
        <dbReference type="ARBA" id="ARBA00022670"/>
    </source>
</evidence>
<feature type="signal peptide" evidence="8">
    <location>
        <begin position="1"/>
        <end position="31"/>
    </location>
</feature>
<dbReference type="Pfam" id="PF01435">
    <property type="entry name" value="Peptidase_M48"/>
    <property type="match status" value="1"/>
</dbReference>
<name>A0A2S8STV7_9BACT</name>
<dbReference type="OrthoDB" id="9810445at2"/>
<dbReference type="Gene3D" id="3.30.457.10">
    <property type="entry name" value="Copper amine oxidase-like, N-terminal domain"/>
    <property type="match status" value="1"/>
</dbReference>
<dbReference type="GO" id="GO:0046872">
    <property type="term" value="F:metal ion binding"/>
    <property type="evidence" value="ECO:0007669"/>
    <property type="project" value="UniProtKB-KW"/>
</dbReference>
<dbReference type="RefSeq" id="WP_105483323.1">
    <property type="nucleotide sequence ID" value="NZ_NIGF01000006.1"/>
</dbReference>
<keyword evidence="12" id="KW-1185">Reference proteome</keyword>
<dbReference type="PANTHER" id="PTHR22726">
    <property type="entry name" value="METALLOENDOPEPTIDASE OMA1"/>
    <property type="match status" value="1"/>
</dbReference>
<dbReference type="InterPro" id="IPR051156">
    <property type="entry name" value="Mito/Outer_Membr_Metalloprot"/>
</dbReference>
<comment type="similarity">
    <text evidence="6">Belongs to the peptidase M48 family.</text>
</comment>
<dbReference type="Pfam" id="PF07833">
    <property type="entry name" value="Cu_amine_oxidN1"/>
    <property type="match status" value="1"/>
</dbReference>
<dbReference type="EMBL" id="NIGF01000006">
    <property type="protein sequence ID" value="PQV64179.1"/>
    <property type="molecule type" value="Genomic_DNA"/>
</dbReference>
<feature type="chain" id="PRO_5015393523" evidence="8">
    <location>
        <begin position="32"/>
        <end position="415"/>
    </location>
</feature>
<dbReference type="PANTHER" id="PTHR22726:SF1">
    <property type="entry name" value="METALLOENDOPEPTIDASE OMA1, MITOCHONDRIAL"/>
    <property type="match status" value="1"/>
</dbReference>
<proteinExistence type="inferred from homology"/>
<keyword evidence="5 6" id="KW-0482">Metalloprotease</keyword>
<dbReference type="Gene3D" id="3.30.2010.10">
    <property type="entry name" value="Metalloproteases ('zincins'), catalytic domain"/>
    <property type="match status" value="1"/>
</dbReference>
<dbReference type="InParanoid" id="A0A2S8STV7"/>
<accession>A0A2S8STV7</accession>
<feature type="region of interest" description="Disordered" evidence="7">
    <location>
        <begin position="225"/>
        <end position="246"/>
    </location>
</feature>
<keyword evidence="4 6" id="KW-0862">Zinc</keyword>
<dbReference type="GO" id="GO:0004222">
    <property type="term" value="F:metalloendopeptidase activity"/>
    <property type="evidence" value="ECO:0007669"/>
    <property type="project" value="InterPro"/>
</dbReference>
<comment type="caution">
    <text evidence="11">The sequence shown here is derived from an EMBL/GenBank/DDBJ whole genome shotgun (WGS) entry which is preliminary data.</text>
</comment>
<gene>
    <name evidence="11" type="ORF">B1R32_10623</name>
</gene>
<protein>
    <submittedName>
        <fullName evidence="11">Copper amine oxidase N-terminal domain-containing protein</fullName>
    </submittedName>
</protein>